<dbReference type="InterPro" id="IPR045582">
    <property type="entry name" value="Trehalase-like_N"/>
</dbReference>
<dbReference type="PANTHER" id="PTHR31616">
    <property type="entry name" value="TREHALASE"/>
    <property type="match status" value="1"/>
</dbReference>
<dbReference type="Pfam" id="PF19291">
    <property type="entry name" value="TREH_N"/>
    <property type="match status" value="1"/>
</dbReference>
<protein>
    <submittedName>
        <fullName evidence="3">GH15 family glucan-1,4-alpha-glucosidase</fullName>
    </submittedName>
</protein>
<proteinExistence type="predicted"/>
<gene>
    <name evidence="3" type="ORF">EI42_01324</name>
</gene>
<name>A0A326USV8_THEHA</name>
<reference evidence="3 4" key="1">
    <citation type="submission" date="2018-06" db="EMBL/GenBank/DDBJ databases">
        <title>Genomic Encyclopedia of Archaeal and Bacterial Type Strains, Phase II (KMG-II): from individual species to whole genera.</title>
        <authorList>
            <person name="Goeker M."/>
        </authorList>
    </citation>
    <scope>NUCLEOTIDE SEQUENCE [LARGE SCALE GENOMIC DNA]</scope>
    <source>
        <strain evidence="3 4">ATCC BAA-1881</strain>
    </source>
</reference>
<dbReference type="InterPro" id="IPR011613">
    <property type="entry name" value="GH15-like"/>
</dbReference>
<dbReference type="RefSeq" id="WP_111320074.1">
    <property type="nucleotide sequence ID" value="NZ_BIFX01000001.1"/>
</dbReference>
<dbReference type="Proteomes" id="UP000248806">
    <property type="component" value="Unassembled WGS sequence"/>
</dbReference>
<organism evidence="3 4">
    <name type="scientific">Thermosporothrix hazakensis</name>
    <dbReference type="NCBI Taxonomy" id="644383"/>
    <lineage>
        <taxon>Bacteria</taxon>
        <taxon>Bacillati</taxon>
        <taxon>Chloroflexota</taxon>
        <taxon>Ktedonobacteria</taxon>
        <taxon>Ktedonobacterales</taxon>
        <taxon>Thermosporotrichaceae</taxon>
        <taxon>Thermosporothrix</taxon>
    </lineage>
</organism>
<dbReference type="AlphaFoldDB" id="A0A326USV8"/>
<keyword evidence="4" id="KW-1185">Reference proteome</keyword>
<evidence type="ECO:0000259" key="1">
    <source>
        <dbReference type="Pfam" id="PF00723"/>
    </source>
</evidence>
<feature type="domain" description="Trehalase-like N-terminal" evidence="2">
    <location>
        <begin position="9"/>
        <end position="161"/>
    </location>
</feature>
<dbReference type="InterPro" id="IPR008928">
    <property type="entry name" value="6-hairpin_glycosidase_sf"/>
</dbReference>
<dbReference type="OrthoDB" id="3902805at2"/>
<evidence type="ECO:0000313" key="3">
    <source>
        <dbReference type="EMBL" id="PZW34487.1"/>
    </source>
</evidence>
<dbReference type="SUPFAM" id="SSF48208">
    <property type="entry name" value="Six-hairpin glycosidases"/>
    <property type="match status" value="1"/>
</dbReference>
<dbReference type="EMBL" id="QKUF01000002">
    <property type="protein sequence ID" value="PZW34487.1"/>
    <property type="molecule type" value="Genomic_DNA"/>
</dbReference>
<dbReference type="Pfam" id="PF00723">
    <property type="entry name" value="Glyco_hydro_15"/>
    <property type="match status" value="1"/>
</dbReference>
<accession>A0A326USV8</accession>
<dbReference type="PANTHER" id="PTHR31616:SF0">
    <property type="entry name" value="GLUCAN 1,4-ALPHA-GLUCOSIDASE"/>
    <property type="match status" value="1"/>
</dbReference>
<dbReference type="GO" id="GO:0005975">
    <property type="term" value="P:carbohydrate metabolic process"/>
    <property type="evidence" value="ECO:0007669"/>
    <property type="project" value="InterPro"/>
</dbReference>
<evidence type="ECO:0000313" key="4">
    <source>
        <dbReference type="Proteomes" id="UP000248806"/>
    </source>
</evidence>
<dbReference type="Gene3D" id="1.50.10.10">
    <property type="match status" value="1"/>
</dbReference>
<comment type="caution">
    <text evidence="3">The sequence shown here is derived from an EMBL/GenBank/DDBJ whole genome shotgun (WGS) entry which is preliminary data.</text>
</comment>
<dbReference type="GO" id="GO:0004553">
    <property type="term" value="F:hydrolase activity, hydrolyzing O-glycosyl compounds"/>
    <property type="evidence" value="ECO:0007669"/>
    <property type="project" value="UniProtKB-ARBA"/>
</dbReference>
<sequence>MSEQPATYLPIEDHALIGDLHTVALVGIDGSIDWCCLPRFDSPAVFCSLLDANKGGFFRISPTEQVKCRQLYLPETNILLTRFLSTEGVAELTDFMPIKEAESTELQHFLVRALSIIHGSLTFTIHCRPTFDYARMRHKVHLVDTGAIFESKQITMGLASPIPLEEDGHGGVKATLTLHDGDTIRFVLSSDHRDGSSPRPLDEQEYNQSFRNTAMYWHSWLSQCLYQGRWRDVVQRSALVLKLLTYAPTGALLAAATTSLPESVGGARNWDYRYTWIRDASFTLDSLLSLGFTQEAEAFMKWLDNRCHELKEGGTLQPMYGINGQQTLTEITLDHLEGYRKSRPVRIGNGAYTQKQLDIYGEMLDALYIYNRYDAISYDLWSNLLLLLEWLEKHWEDPDEGIWEVRGGPKQFVHSRLMSWVAFDRATRIARLRGWPAPINRWIKMRSRIYQQIMQRGWSQEKQSFVQYYGSEAIDASSLLLMLTHFTGTKEPRVLSTLRRLKNELASGALVRRYLPQYAADDGLGSQEGTFSACSFWFVQNLALAGHLEEARLLLEKLLSYSNHVGLYAEEINPTGEALGNFPQAFTHLSLISACTTMDKMLNRHHRQLQLTLRPLYGDYRQEIMRLP</sequence>
<dbReference type="InterPro" id="IPR012341">
    <property type="entry name" value="6hp_glycosidase-like_sf"/>
</dbReference>
<feature type="domain" description="GH15-like" evidence="1">
    <location>
        <begin position="230"/>
        <end position="594"/>
    </location>
</feature>
<evidence type="ECO:0000259" key="2">
    <source>
        <dbReference type="Pfam" id="PF19291"/>
    </source>
</evidence>